<dbReference type="EMBL" id="LXQA011287217">
    <property type="protein sequence ID" value="MCI91970.1"/>
    <property type="molecule type" value="Genomic_DNA"/>
</dbReference>
<evidence type="ECO:0000313" key="1">
    <source>
        <dbReference type="EMBL" id="MCI91970.1"/>
    </source>
</evidence>
<name>A0A392VZS9_9FABA</name>
<comment type="caution">
    <text evidence="1">The sequence shown here is derived from an EMBL/GenBank/DDBJ whole genome shotgun (WGS) entry which is preliminary data.</text>
</comment>
<keyword evidence="2" id="KW-1185">Reference proteome</keyword>
<organism evidence="1 2">
    <name type="scientific">Trifolium medium</name>
    <dbReference type="NCBI Taxonomy" id="97028"/>
    <lineage>
        <taxon>Eukaryota</taxon>
        <taxon>Viridiplantae</taxon>
        <taxon>Streptophyta</taxon>
        <taxon>Embryophyta</taxon>
        <taxon>Tracheophyta</taxon>
        <taxon>Spermatophyta</taxon>
        <taxon>Magnoliopsida</taxon>
        <taxon>eudicotyledons</taxon>
        <taxon>Gunneridae</taxon>
        <taxon>Pentapetalae</taxon>
        <taxon>rosids</taxon>
        <taxon>fabids</taxon>
        <taxon>Fabales</taxon>
        <taxon>Fabaceae</taxon>
        <taxon>Papilionoideae</taxon>
        <taxon>50 kb inversion clade</taxon>
        <taxon>NPAAA clade</taxon>
        <taxon>Hologalegina</taxon>
        <taxon>IRL clade</taxon>
        <taxon>Trifolieae</taxon>
        <taxon>Trifolium</taxon>
    </lineage>
</organism>
<accession>A0A392VZS9</accession>
<dbReference type="AlphaFoldDB" id="A0A392VZS9"/>
<protein>
    <recommendedName>
        <fullName evidence="3">Gag-pol polyprotein</fullName>
    </recommendedName>
</protein>
<evidence type="ECO:0000313" key="2">
    <source>
        <dbReference type="Proteomes" id="UP000265520"/>
    </source>
</evidence>
<proteinExistence type="predicted"/>
<reference evidence="1 2" key="1">
    <citation type="journal article" date="2018" name="Front. Plant Sci.">
        <title>Red Clover (Trifolium pratense) and Zigzag Clover (T. medium) - A Picture of Genomic Similarities and Differences.</title>
        <authorList>
            <person name="Dluhosova J."/>
            <person name="Istvanek J."/>
            <person name="Nedelnik J."/>
            <person name="Repkova J."/>
        </authorList>
    </citation>
    <scope>NUCLEOTIDE SEQUENCE [LARGE SCALE GENOMIC DNA]</scope>
    <source>
        <strain evidence="2">cv. 10/8</strain>
        <tissue evidence="1">Leaf</tissue>
    </source>
</reference>
<sequence>MVGKFRSNWIGPFVVTNVFPRGAVEIKSAGTNKVFKVKRQRLKLLHKGVEGLPPKPPDIEAPA</sequence>
<evidence type="ECO:0008006" key="3">
    <source>
        <dbReference type="Google" id="ProtNLM"/>
    </source>
</evidence>
<dbReference type="Proteomes" id="UP000265520">
    <property type="component" value="Unassembled WGS sequence"/>
</dbReference>
<feature type="non-terminal residue" evidence="1">
    <location>
        <position position="63"/>
    </location>
</feature>